<sequence length="168" mass="18856">MHFTTPTIILALLSAKALVLGSVIPDNSQTFILSGYCWNNSLTRHEHYPTEDDHNAGAISVCNMFLGGQKSKQINMYDQNLGHSDLTAYDKKAITWVYEMTLRDTTIKQDVDFDTCVDGFGRVLSEGKLGDAYCVVHGQETVLSKGGRWEKPMKYGTLRFDVRKKRGT</sequence>
<dbReference type="AlphaFoldDB" id="A0A6A5ZFE3"/>
<reference evidence="2" key="1">
    <citation type="journal article" date="2020" name="Stud. Mycol.">
        <title>101 Dothideomycetes genomes: a test case for predicting lifestyles and emergence of pathogens.</title>
        <authorList>
            <person name="Haridas S."/>
            <person name="Albert R."/>
            <person name="Binder M."/>
            <person name="Bloem J."/>
            <person name="Labutti K."/>
            <person name="Salamov A."/>
            <person name="Andreopoulos B."/>
            <person name="Baker S."/>
            <person name="Barry K."/>
            <person name="Bills G."/>
            <person name="Bluhm B."/>
            <person name="Cannon C."/>
            <person name="Castanera R."/>
            <person name="Culley D."/>
            <person name="Daum C."/>
            <person name="Ezra D."/>
            <person name="Gonzalez J."/>
            <person name="Henrissat B."/>
            <person name="Kuo A."/>
            <person name="Liang C."/>
            <person name="Lipzen A."/>
            <person name="Lutzoni F."/>
            <person name="Magnuson J."/>
            <person name="Mondo S."/>
            <person name="Nolan M."/>
            <person name="Ohm R."/>
            <person name="Pangilinan J."/>
            <person name="Park H.-J."/>
            <person name="Ramirez L."/>
            <person name="Alfaro M."/>
            <person name="Sun H."/>
            <person name="Tritt A."/>
            <person name="Yoshinaga Y."/>
            <person name="Zwiers L.-H."/>
            <person name="Turgeon B."/>
            <person name="Goodwin S."/>
            <person name="Spatafora J."/>
            <person name="Crous P."/>
            <person name="Grigoriev I."/>
        </authorList>
    </citation>
    <scope>NUCLEOTIDE SEQUENCE</scope>
    <source>
        <strain evidence="2">CBS 627.86</strain>
    </source>
</reference>
<proteinExistence type="predicted"/>
<keyword evidence="1" id="KW-0732">Signal</keyword>
<dbReference type="Proteomes" id="UP000799770">
    <property type="component" value="Unassembled WGS sequence"/>
</dbReference>
<dbReference type="OrthoDB" id="3797426at2759"/>
<evidence type="ECO:0008006" key="4">
    <source>
        <dbReference type="Google" id="ProtNLM"/>
    </source>
</evidence>
<feature type="signal peptide" evidence="1">
    <location>
        <begin position="1"/>
        <end position="21"/>
    </location>
</feature>
<gene>
    <name evidence="2" type="ORF">BDV96DRAFT_644583</name>
</gene>
<protein>
    <recommendedName>
        <fullName evidence="4">Ecp2 effector protein domain-containing protein</fullName>
    </recommendedName>
</protein>
<keyword evidence="3" id="KW-1185">Reference proteome</keyword>
<evidence type="ECO:0000313" key="3">
    <source>
        <dbReference type="Proteomes" id="UP000799770"/>
    </source>
</evidence>
<name>A0A6A5ZFE3_9PLEO</name>
<accession>A0A6A5ZFE3</accession>
<dbReference type="EMBL" id="ML977319">
    <property type="protein sequence ID" value="KAF2117151.1"/>
    <property type="molecule type" value="Genomic_DNA"/>
</dbReference>
<evidence type="ECO:0000313" key="2">
    <source>
        <dbReference type="EMBL" id="KAF2117151.1"/>
    </source>
</evidence>
<evidence type="ECO:0000256" key="1">
    <source>
        <dbReference type="SAM" id="SignalP"/>
    </source>
</evidence>
<organism evidence="2 3">
    <name type="scientific">Lophiotrema nucula</name>
    <dbReference type="NCBI Taxonomy" id="690887"/>
    <lineage>
        <taxon>Eukaryota</taxon>
        <taxon>Fungi</taxon>
        <taxon>Dikarya</taxon>
        <taxon>Ascomycota</taxon>
        <taxon>Pezizomycotina</taxon>
        <taxon>Dothideomycetes</taxon>
        <taxon>Pleosporomycetidae</taxon>
        <taxon>Pleosporales</taxon>
        <taxon>Lophiotremataceae</taxon>
        <taxon>Lophiotrema</taxon>
    </lineage>
</organism>
<feature type="chain" id="PRO_5025646775" description="Ecp2 effector protein domain-containing protein" evidence="1">
    <location>
        <begin position="22"/>
        <end position="168"/>
    </location>
</feature>